<evidence type="ECO:0000313" key="1">
    <source>
        <dbReference type="EMBL" id="PHT39006.1"/>
    </source>
</evidence>
<sequence length="152" mass="17439">MQHLTTPVDDIPLEVVKPIDETINLHFLSDSQIPSDFPDAVVVTHQTAKISTKRTRTKYKIFKSPYTTEYTSGSKPFEDESTTLKQKFAFEGYTISDDMPSVVIEEYKKWADEGLLKFHFKKKMNDDHYKAKASSLGVQQFDFVVAHARSKN</sequence>
<gene>
    <name evidence="1" type="ORF">CQW23_22579</name>
</gene>
<evidence type="ECO:0000313" key="2">
    <source>
        <dbReference type="Proteomes" id="UP000224567"/>
    </source>
</evidence>
<reference evidence="1 2" key="1">
    <citation type="journal article" date="2017" name="Genome Biol.">
        <title>New reference genome sequences of hot pepper reveal the massive evolution of plant disease-resistance genes by retroduplication.</title>
        <authorList>
            <person name="Kim S."/>
            <person name="Park J."/>
            <person name="Yeom S.I."/>
            <person name="Kim Y.M."/>
            <person name="Seo E."/>
            <person name="Kim K.T."/>
            <person name="Kim M.S."/>
            <person name="Lee J.M."/>
            <person name="Cheong K."/>
            <person name="Shin H.S."/>
            <person name="Kim S.B."/>
            <person name="Han K."/>
            <person name="Lee J."/>
            <person name="Park M."/>
            <person name="Lee H.A."/>
            <person name="Lee H.Y."/>
            <person name="Lee Y."/>
            <person name="Oh S."/>
            <person name="Lee J.H."/>
            <person name="Choi E."/>
            <person name="Choi E."/>
            <person name="Lee S.E."/>
            <person name="Jeon J."/>
            <person name="Kim H."/>
            <person name="Choi G."/>
            <person name="Song H."/>
            <person name="Lee J."/>
            <person name="Lee S.C."/>
            <person name="Kwon J.K."/>
            <person name="Lee H.Y."/>
            <person name="Koo N."/>
            <person name="Hong Y."/>
            <person name="Kim R.W."/>
            <person name="Kang W.H."/>
            <person name="Huh J.H."/>
            <person name="Kang B.C."/>
            <person name="Yang T.J."/>
            <person name="Lee Y.H."/>
            <person name="Bennetzen J.L."/>
            <person name="Choi D."/>
        </authorList>
    </citation>
    <scope>NUCLEOTIDE SEQUENCE [LARGE SCALE GENOMIC DNA]</scope>
    <source>
        <strain evidence="2">cv. PBC81</strain>
    </source>
</reference>
<dbReference type="Proteomes" id="UP000224567">
    <property type="component" value="Unassembled WGS sequence"/>
</dbReference>
<dbReference type="AlphaFoldDB" id="A0A2G2W198"/>
<proteinExistence type="predicted"/>
<dbReference type="OrthoDB" id="1323258at2759"/>
<keyword evidence="2" id="KW-1185">Reference proteome</keyword>
<accession>A0A2G2W198</accession>
<organism evidence="1 2">
    <name type="scientific">Capsicum baccatum</name>
    <name type="common">Peruvian pepper</name>
    <dbReference type="NCBI Taxonomy" id="33114"/>
    <lineage>
        <taxon>Eukaryota</taxon>
        <taxon>Viridiplantae</taxon>
        <taxon>Streptophyta</taxon>
        <taxon>Embryophyta</taxon>
        <taxon>Tracheophyta</taxon>
        <taxon>Spermatophyta</taxon>
        <taxon>Magnoliopsida</taxon>
        <taxon>eudicotyledons</taxon>
        <taxon>Gunneridae</taxon>
        <taxon>Pentapetalae</taxon>
        <taxon>asterids</taxon>
        <taxon>lamiids</taxon>
        <taxon>Solanales</taxon>
        <taxon>Solanaceae</taxon>
        <taxon>Solanoideae</taxon>
        <taxon>Capsiceae</taxon>
        <taxon>Capsicum</taxon>
    </lineage>
</organism>
<dbReference type="EMBL" id="MLFT02000009">
    <property type="protein sequence ID" value="PHT39006.1"/>
    <property type="molecule type" value="Genomic_DNA"/>
</dbReference>
<name>A0A2G2W198_CAPBA</name>
<comment type="caution">
    <text evidence="1">The sequence shown here is derived from an EMBL/GenBank/DDBJ whole genome shotgun (WGS) entry which is preliminary data.</text>
</comment>
<reference evidence="2" key="2">
    <citation type="journal article" date="2017" name="J. Anim. Genet.">
        <title>Multiple reference genome sequences of hot pepper reveal the massive evolution of plant disease resistance genes by retroduplication.</title>
        <authorList>
            <person name="Kim S."/>
            <person name="Park J."/>
            <person name="Yeom S.-I."/>
            <person name="Kim Y.-M."/>
            <person name="Seo E."/>
            <person name="Kim K.-T."/>
            <person name="Kim M.-S."/>
            <person name="Lee J.M."/>
            <person name="Cheong K."/>
            <person name="Shin H.-S."/>
            <person name="Kim S.-B."/>
            <person name="Han K."/>
            <person name="Lee J."/>
            <person name="Park M."/>
            <person name="Lee H.-A."/>
            <person name="Lee H.-Y."/>
            <person name="Lee Y."/>
            <person name="Oh S."/>
            <person name="Lee J.H."/>
            <person name="Choi E."/>
            <person name="Choi E."/>
            <person name="Lee S.E."/>
            <person name="Jeon J."/>
            <person name="Kim H."/>
            <person name="Choi G."/>
            <person name="Song H."/>
            <person name="Lee J."/>
            <person name="Lee S.-C."/>
            <person name="Kwon J.-K."/>
            <person name="Lee H.-Y."/>
            <person name="Koo N."/>
            <person name="Hong Y."/>
            <person name="Kim R.W."/>
            <person name="Kang W.-H."/>
            <person name="Huh J.H."/>
            <person name="Kang B.-C."/>
            <person name="Yang T.-J."/>
            <person name="Lee Y.-H."/>
            <person name="Bennetzen J.L."/>
            <person name="Choi D."/>
        </authorList>
    </citation>
    <scope>NUCLEOTIDE SEQUENCE [LARGE SCALE GENOMIC DNA]</scope>
    <source>
        <strain evidence="2">cv. PBC81</strain>
    </source>
</reference>
<protein>
    <submittedName>
        <fullName evidence="1">Uncharacterized protein</fullName>
    </submittedName>
</protein>